<dbReference type="PANTHER" id="PTHR36974:SF1">
    <property type="entry name" value="DOXX FAMILY MEMBRANE PROTEIN"/>
    <property type="match status" value="1"/>
</dbReference>
<dbReference type="OrthoDB" id="3267646at2"/>
<sequence length="129" mass="13727">MTSDGRRRTASTTLAALLLAAGTTHLLRPAPFDRIVPSALPGGARFWTLTSGVGELLLGAGLLHPRSRRRSGEAAALFFVAVLPANGKMALDAHRRGASRAWRWGTLARLPLQAVLVGWALRAAEEGRP</sequence>
<reference evidence="1 2" key="1">
    <citation type="submission" date="2018-02" db="EMBL/GenBank/DDBJ databases">
        <title>Genomic Encyclopedia of Archaeal and Bacterial Type Strains, Phase II (KMG-II): from individual species to whole genera.</title>
        <authorList>
            <person name="Goeker M."/>
        </authorList>
    </citation>
    <scope>NUCLEOTIDE SEQUENCE [LARGE SCALE GENOMIC DNA]</scope>
    <source>
        <strain evidence="1 2">DSM 22857</strain>
    </source>
</reference>
<dbReference type="EMBL" id="PTJD01000005">
    <property type="protein sequence ID" value="PPK95924.1"/>
    <property type="molecule type" value="Genomic_DNA"/>
</dbReference>
<gene>
    <name evidence="1" type="ORF">CLV92_10518</name>
</gene>
<dbReference type="PANTHER" id="PTHR36974">
    <property type="entry name" value="MEMBRANE PROTEIN-RELATED"/>
    <property type="match status" value="1"/>
</dbReference>
<keyword evidence="2" id="KW-1185">Reference proteome</keyword>
<protein>
    <submittedName>
        <fullName evidence="1">Putative membrane protein</fullName>
    </submittedName>
</protein>
<comment type="caution">
    <text evidence="1">The sequence shown here is derived from an EMBL/GenBank/DDBJ whole genome shotgun (WGS) entry which is preliminary data.</text>
</comment>
<name>A0A2S6INT2_9ACTN</name>
<dbReference type="AlphaFoldDB" id="A0A2S6INT2"/>
<organism evidence="1 2">
    <name type="scientific">Kineococcus xinjiangensis</name>
    <dbReference type="NCBI Taxonomy" id="512762"/>
    <lineage>
        <taxon>Bacteria</taxon>
        <taxon>Bacillati</taxon>
        <taxon>Actinomycetota</taxon>
        <taxon>Actinomycetes</taxon>
        <taxon>Kineosporiales</taxon>
        <taxon>Kineosporiaceae</taxon>
        <taxon>Kineococcus</taxon>
    </lineage>
</organism>
<accession>A0A2S6INT2</accession>
<dbReference type="RefSeq" id="WP_104432326.1">
    <property type="nucleotide sequence ID" value="NZ_PTJD01000005.1"/>
</dbReference>
<dbReference type="Proteomes" id="UP000239485">
    <property type="component" value="Unassembled WGS sequence"/>
</dbReference>
<evidence type="ECO:0000313" key="1">
    <source>
        <dbReference type="EMBL" id="PPK95924.1"/>
    </source>
</evidence>
<evidence type="ECO:0000313" key="2">
    <source>
        <dbReference type="Proteomes" id="UP000239485"/>
    </source>
</evidence>
<proteinExistence type="predicted"/>